<dbReference type="AlphaFoldDB" id="A0A370C6R2"/>
<feature type="domain" description="ER-bound oxygenase mpaB/mpaB'/Rubber oxygenase catalytic" evidence="2">
    <location>
        <begin position="121"/>
        <end position="343"/>
    </location>
</feature>
<dbReference type="PANTHER" id="PTHR37539">
    <property type="entry name" value="SECRETED PROTEIN-RELATED"/>
    <property type="match status" value="1"/>
</dbReference>
<dbReference type="VEuPathDB" id="FungiDB:M747DRAFT_313425"/>
<dbReference type="InterPro" id="IPR037473">
    <property type="entry name" value="Lcp-like"/>
</dbReference>
<evidence type="ECO:0000256" key="1">
    <source>
        <dbReference type="SAM" id="Phobius"/>
    </source>
</evidence>
<dbReference type="Proteomes" id="UP000253845">
    <property type="component" value="Unassembled WGS sequence"/>
</dbReference>
<reference evidence="3 4" key="1">
    <citation type="submission" date="2018-07" db="EMBL/GenBank/DDBJ databases">
        <title>Section-level genome sequencing of Aspergillus section Nigri to investigate inter- and intra-species variation.</title>
        <authorList>
            <consortium name="DOE Joint Genome Institute"/>
            <person name="Vesth T.C."/>
            <person name="Nybo J.L."/>
            <person name="Theobald S."/>
            <person name="Frisvad J.C."/>
            <person name="Larsen T.O."/>
            <person name="Nielsen K.F."/>
            <person name="Hoof J.B."/>
            <person name="Brandl J."/>
            <person name="Salamov A."/>
            <person name="Riley R."/>
            <person name="Gladden J.M."/>
            <person name="Phatale P."/>
            <person name="Nielsen M.T."/>
            <person name="Lyhne E.K."/>
            <person name="Kogle M.E."/>
            <person name="Strasser K."/>
            <person name="McDonnell E."/>
            <person name="Barry K."/>
            <person name="Clum A."/>
            <person name="Chen C."/>
            <person name="Nolan M."/>
            <person name="Sandor L."/>
            <person name="Kuo A."/>
            <person name="Lipzen A."/>
            <person name="Hainaut M."/>
            <person name="Drula E."/>
            <person name="Tsang A."/>
            <person name="Magnuson J.K."/>
            <person name="Henrissat B."/>
            <person name="Wiebenga A."/>
            <person name="Simmons B.A."/>
            <person name="Makela M.R."/>
            <person name="De vries R.P."/>
            <person name="Grigoriev I.V."/>
            <person name="Mortensen U.H."/>
            <person name="Baker S.E."/>
            <person name="Andersen M.R."/>
        </authorList>
    </citation>
    <scope>NUCLEOTIDE SEQUENCE [LARGE SCALE GENOMIC DNA]</scope>
    <source>
        <strain evidence="3 4">ATCC 13496</strain>
    </source>
</reference>
<keyword evidence="1" id="KW-0472">Membrane</keyword>
<organism evidence="3 4">
    <name type="scientific">Aspergillus niger ATCC 13496</name>
    <dbReference type="NCBI Taxonomy" id="1353008"/>
    <lineage>
        <taxon>Eukaryota</taxon>
        <taxon>Fungi</taxon>
        <taxon>Dikarya</taxon>
        <taxon>Ascomycota</taxon>
        <taxon>Pezizomycotina</taxon>
        <taxon>Eurotiomycetes</taxon>
        <taxon>Eurotiomycetidae</taxon>
        <taxon>Eurotiales</taxon>
        <taxon>Aspergillaceae</taxon>
        <taxon>Aspergillus</taxon>
        <taxon>Aspergillus subgen. Circumdati</taxon>
    </lineage>
</organism>
<gene>
    <name evidence="3" type="ORF">M747DRAFT_313425</name>
</gene>
<dbReference type="InterPro" id="IPR018713">
    <property type="entry name" value="MPAB/Lcp_cat_dom"/>
</dbReference>
<evidence type="ECO:0000313" key="3">
    <source>
        <dbReference type="EMBL" id="RDH22829.1"/>
    </source>
</evidence>
<keyword evidence="1" id="KW-0812">Transmembrane</keyword>
<dbReference type="PANTHER" id="PTHR37539:SF1">
    <property type="entry name" value="ER-BOUND OXYGENASE MPAB_MPAB'_RUBBER OXYGENASE CATALYTIC DOMAIN-CONTAINING PROTEIN"/>
    <property type="match status" value="1"/>
</dbReference>
<evidence type="ECO:0000259" key="2">
    <source>
        <dbReference type="Pfam" id="PF09995"/>
    </source>
</evidence>
<protein>
    <recommendedName>
        <fullName evidence="2">ER-bound oxygenase mpaB/mpaB'/Rubber oxygenase catalytic domain-containing protein</fullName>
    </recommendedName>
</protein>
<proteinExistence type="predicted"/>
<accession>A0A370C6R2</accession>
<sequence length="494" mass="55725">MASSSQPQAGDRISSWGYSFSWTRDHLSREELEPLRQQYDTSAANALERLQAIRATLMEESKAKGTSPPPSDLYVLLRDHRGDDDILAKFWTEVNTVPEWVDWEQLQRGQQFFYRYAIANIVGFALQGFVAENSAAPGVIEVLVRTGGFSTRMLLGRLLETFQWLIQVTHCITSIRPGGEGHIASVRVRLLHASVRQRIIQLCRARPDYFDLARFGVPVNTLDSVHSISTFCCNPMWLQLPKFGIQPTPEEVKDYIALFRYLGFLLGTPTSYFETVERSKCTMESLLAHELRTTDTSRTVAFNFVECVTNLPGPFKVSKGFIEVGSRWINGDELCDELELGKPGLLFYLAFCGYCALVVAMAWVQRLFLSLDELLIAGFRSLLYGGVVQRKSRTRFEFRYVPRIGKQTGKEAYRVGDAATTKASWIYHPMWTIPFKCLGVGLFEMVLLVMLGVSGVVIVGVMTGSCEMIRIMLTLILTIHDNNHMNDAYGVYPG</sequence>
<dbReference type="GO" id="GO:0016491">
    <property type="term" value="F:oxidoreductase activity"/>
    <property type="evidence" value="ECO:0007669"/>
    <property type="project" value="InterPro"/>
</dbReference>
<feature type="transmembrane region" description="Helical" evidence="1">
    <location>
        <begin position="345"/>
        <end position="364"/>
    </location>
</feature>
<dbReference type="EMBL" id="KZ851906">
    <property type="protein sequence ID" value="RDH22829.1"/>
    <property type="molecule type" value="Genomic_DNA"/>
</dbReference>
<name>A0A370C6R2_ASPNG</name>
<dbReference type="Pfam" id="PF09995">
    <property type="entry name" value="MPAB_Lcp_cat"/>
    <property type="match status" value="1"/>
</dbReference>
<keyword evidence="1" id="KW-1133">Transmembrane helix</keyword>
<evidence type="ECO:0000313" key="4">
    <source>
        <dbReference type="Proteomes" id="UP000253845"/>
    </source>
</evidence>
<feature type="transmembrane region" description="Helical" evidence="1">
    <location>
        <begin position="438"/>
        <end position="462"/>
    </location>
</feature>